<dbReference type="InterPro" id="IPR007621">
    <property type="entry name" value="TPM_dom"/>
</dbReference>
<reference evidence="4 5" key="1">
    <citation type="submission" date="2013-02" db="EMBL/GenBank/DDBJ databases">
        <title>Whole genome shotgun sequence of Gordonia malaquae NBRC 108250.</title>
        <authorList>
            <person name="Yoshida I."/>
            <person name="Hosoyama A."/>
            <person name="Tsuchikane K."/>
            <person name="Ando Y."/>
            <person name="Baba S."/>
            <person name="Ohji S."/>
            <person name="Hamada M."/>
            <person name="Tamura T."/>
            <person name="Yamazoe A."/>
            <person name="Yamazaki S."/>
            <person name="Fujita N."/>
        </authorList>
    </citation>
    <scope>NUCLEOTIDE SEQUENCE [LARGE SCALE GENOMIC DNA]</scope>
    <source>
        <strain evidence="4 5">NBRC 108250</strain>
    </source>
</reference>
<gene>
    <name evidence="4" type="ORF">GM1_017_00810</name>
</gene>
<evidence type="ECO:0000313" key="4">
    <source>
        <dbReference type="EMBL" id="GAC80422.1"/>
    </source>
</evidence>
<dbReference type="EMBL" id="BAOP01000017">
    <property type="protein sequence ID" value="GAC80422.1"/>
    <property type="molecule type" value="Genomic_DNA"/>
</dbReference>
<dbReference type="eggNOG" id="COG5074">
    <property type="taxonomic scope" value="Bacteria"/>
</dbReference>
<evidence type="ECO:0000256" key="2">
    <source>
        <dbReference type="SAM" id="SignalP"/>
    </source>
</evidence>
<accession>M3UXF0</accession>
<dbReference type="Gene3D" id="3.10.310.50">
    <property type="match status" value="1"/>
</dbReference>
<evidence type="ECO:0000256" key="1">
    <source>
        <dbReference type="SAM" id="MobiDB-lite"/>
    </source>
</evidence>
<dbReference type="AlphaFoldDB" id="M3UXF0"/>
<organism evidence="4 5">
    <name type="scientific">Gordonia malaquae NBRC 108250</name>
    <dbReference type="NCBI Taxonomy" id="1223542"/>
    <lineage>
        <taxon>Bacteria</taxon>
        <taxon>Bacillati</taxon>
        <taxon>Actinomycetota</taxon>
        <taxon>Actinomycetes</taxon>
        <taxon>Mycobacteriales</taxon>
        <taxon>Gordoniaceae</taxon>
        <taxon>Gordonia</taxon>
    </lineage>
</organism>
<keyword evidence="5" id="KW-1185">Reference proteome</keyword>
<feature type="domain" description="TPM" evidence="3">
    <location>
        <begin position="41"/>
        <end position="157"/>
    </location>
</feature>
<dbReference type="STRING" id="410332.SAMN04488550_0217"/>
<evidence type="ECO:0000259" key="3">
    <source>
        <dbReference type="Pfam" id="PF04536"/>
    </source>
</evidence>
<feature type="compositionally biased region" description="Low complexity" evidence="1">
    <location>
        <begin position="546"/>
        <end position="558"/>
    </location>
</feature>
<dbReference type="Pfam" id="PF04536">
    <property type="entry name" value="TPM_phosphatase"/>
    <property type="match status" value="1"/>
</dbReference>
<comment type="caution">
    <text evidence="4">The sequence shown here is derived from an EMBL/GenBank/DDBJ whole genome shotgun (WGS) entry which is preliminary data.</text>
</comment>
<evidence type="ECO:0000313" key="5">
    <source>
        <dbReference type="Proteomes" id="UP000035009"/>
    </source>
</evidence>
<feature type="chain" id="PRO_5004041257" description="TPM domain-containing protein" evidence="2">
    <location>
        <begin position="32"/>
        <end position="565"/>
    </location>
</feature>
<dbReference type="RefSeq" id="WP_008379429.1">
    <property type="nucleotide sequence ID" value="NZ_BAOP01000017.1"/>
</dbReference>
<proteinExistence type="predicted"/>
<dbReference type="Proteomes" id="UP000035009">
    <property type="component" value="Unassembled WGS sequence"/>
</dbReference>
<protein>
    <recommendedName>
        <fullName evidence="3">TPM domain-containing protein</fullName>
    </recommendedName>
</protein>
<dbReference type="OrthoDB" id="5105562at2"/>
<sequence>MSSASARRLLALVSVPVALFLGSSTAGSAHAQPPLHLPAQVVDPANALNAAQSAQIEQSVTELADDHEIAYWVVYVKNFDGLSPEEWTSRTVAQSDFGTRDVILAIATDTRTAYLQAPFDVDGLTDSEIAAITADDLDPAVTEGRFADAALSVGSALGSAADDDSASRVGLITTVAVVGVLAAVGVALYVRKRRADEPDEEAFTADELGRQPLSELDPWSREVLTGTDRAIATSADELSLAVDELGPDVAQPFTDAVLDARAALADAFTLRQRIDDGLVPDPEEQRSLLVRIITTCSDADASLDQQVAGFDALRNLLSDPATRFDALEARVAGLTARLPVTQSRLDELTAEHGADVISITENVALAAEQLQFAEDVLEQGREAAAAGATGRGSVVGSIRSAEGALDQAAKLLDAVDGSDPSSTDDIDLPAVIDRVQAASDYVETRRGVVGSIARTRLSEARRLADTAADLAESDPAASAEAALRASILADQALTAARADVADWFDSQRVPSGDSYGDLAPVLTGILVDTVLNDDVHDGGYSHDGRSPASYGGSSSSGRIGVGGRI</sequence>
<keyword evidence="2" id="KW-0732">Signal</keyword>
<name>M3UXF0_GORML</name>
<feature type="region of interest" description="Disordered" evidence="1">
    <location>
        <begin position="537"/>
        <end position="565"/>
    </location>
</feature>
<feature type="signal peptide" evidence="2">
    <location>
        <begin position="1"/>
        <end position="31"/>
    </location>
</feature>